<dbReference type="InterPro" id="IPR037294">
    <property type="entry name" value="ABC_BtuC-like"/>
</dbReference>
<keyword evidence="4" id="KW-1003">Cell membrane</keyword>
<dbReference type="AlphaFoldDB" id="A0A418Q5P7"/>
<evidence type="ECO:0000256" key="8">
    <source>
        <dbReference type="SAM" id="MobiDB-lite"/>
    </source>
</evidence>
<comment type="subcellular location">
    <subcellularLocation>
        <location evidence="1">Cell membrane</location>
        <topology evidence="1">Multi-pass membrane protein</topology>
    </subcellularLocation>
</comment>
<feature type="transmembrane region" description="Helical" evidence="9">
    <location>
        <begin position="180"/>
        <end position="202"/>
    </location>
</feature>
<dbReference type="SUPFAM" id="SSF81345">
    <property type="entry name" value="ABC transporter involved in vitamin B12 uptake, BtuC"/>
    <property type="match status" value="1"/>
</dbReference>
<keyword evidence="11" id="KW-1185">Reference proteome</keyword>
<name>A0A418Q5P7_9CORY</name>
<evidence type="ECO:0000256" key="4">
    <source>
        <dbReference type="ARBA" id="ARBA00022475"/>
    </source>
</evidence>
<feature type="transmembrane region" description="Helical" evidence="9">
    <location>
        <begin position="123"/>
        <end position="146"/>
    </location>
</feature>
<evidence type="ECO:0000256" key="2">
    <source>
        <dbReference type="ARBA" id="ARBA00007935"/>
    </source>
</evidence>
<feature type="region of interest" description="Disordered" evidence="8">
    <location>
        <begin position="1"/>
        <end position="30"/>
    </location>
</feature>
<dbReference type="EMBL" id="QXJK01000010">
    <property type="protein sequence ID" value="RIX33969.1"/>
    <property type="molecule type" value="Genomic_DNA"/>
</dbReference>
<evidence type="ECO:0000256" key="5">
    <source>
        <dbReference type="ARBA" id="ARBA00022692"/>
    </source>
</evidence>
<dbReference type="FunFam" id="1.10.3470.10:FF:000001">
    <property type="entry name" value="Vitamin B12 ABC transporter permease BtuC"/>
    <property type="match status" value="1"/>
</dbReference>
<reference evidence="10 11" key="1">
    <citation type="submission" date="2018-09" db="EMBL/GenBank/DDBJ databases">
        <title>Optimization and identification of Corynebacterium falsenii FN1-14 from fish paste.</title>
        <authorList>
            <person name="Daroonpunt R."/>
            <person name="Tanasupawat S."/>
        </authorList>
    </citation>
    <scope>NUCLEOTIDE SEQUENCE [LARGE SCALE GENOMIC DNA]</scope>
    <source>
        <strain evidence="10 11">FN1-14</strain>
    </source>
</reference>
<dbReference type="STRING" id="1451189.CFAL_02785"/>
<dbReference type="GO" id="GO:0033214">
    <property type="term" value="P:siderophore-iron import into cell"/>
    <property type="evidence" value="ECO:0007669"/>
    <property type="project" value="TreeGrafter"/>
</dbReference>
<evidence type="ECO:0000313" key="10">
    <source>
        <dbReference type="EMBL" id="RIX33969.1"/>
    </source>
</evidence>
<keyword evidence="5 9" id="KW-0812">Transmembrane</keyword>
<accession>A0A418Q5P7</accession>
<dbReference type="CDD" id="cd06550">
    <property type="entry name" value="TM_ABC_iron-siderophores_like"/>
    <property type="match status" value="1"/>
</dbReference>
<feature type="transmembrane region" description="Helical" evidence="9">
    <location>
        <begin position="223"/>
        <end position="244"/>
    </location>
</feature>
<keyword evidence="7 9" id="KW-0472">Membrane</keyword>
<evidence type="ECO:0000256" key="6">
    <source>
        <dbReference type="ARBA" id="ARBA00022989"/>
    </source>
</evidence>
<gene>
    <name evidence="10" type="ORF">D3M95_08690</name>
</gene>
<dbReference type="GO" id="GO:0005886">
    <property type="term" value="C:plasma membrane"/>
    <property type="evidence" value="ECO:0007669"/>
    <property type="project" value="UniProtKB-SubCell"/>
</dbReference>
<feature type="transmembrane region" description="Helical" evidence="9">
    <location>
        <begin position="153"/>
        <end position="174"/>
    </location>
</feature>
<keyword evidence="3" id="KW-0813">Transport</keyword>
<evidence type="ECO:0000256" key="7">
    <source>
        <dbReference type="ARBA" id="ARBA00023136"/>
    </source>
</evidence>
<evidence type="ECO:0000313" key="11">
    <source>
        <dbReference type="Proteomes" id="UP000285278"/>
    </source>
</evidence>
<evidence type="ECO:0000256" key="9">
    <source>
        <dbReference type="SAM" id="Phobius"/>
    </source>
</evidence>
<sequence length="367" mass="38471">MSTQLKISRSSTSSGSPTSTREPSSAARSYRKRSRRSVAIIVGLIVCAAVGFVLATMVGPFNYSASTVLRAIFIRGGVDEQTHTVIWSLRLPMSVMAVLVGAALAASGAQMQTILDNPLAEPFTLGISAAAAFGGAASIVLGWGVLPNPQLNLAFIAWVCSIGAALLIAAVSVVRGASNHTMILMGIALVFLFQALLALMQYQATTEALQQIVFWTLGSMTRATWTANIILAVVLLIVVPILMVNGWKLTALRLGDARAAAMGINVDRLRVTTMVLVSVLAATAVAFSGIIGFVGLVGPHIARLIVGDDQRFLLPASMAVGSLTLVAAHVVSLSINPGVAIPIGIVTSLIGVPFFLFIVLRKGRVQW</sequence>
<keyword evidence="6 9" id="KW-1133">Transmembrane helix</keyword>
<dbReference type="Gene3D" id="1.10.3470.10">
    <property type="entry name" value="ABC transporter involved in vitamin B12 uptake, BtuC"/>
    <property type="match status" value="1"/>
</dbReference>
<dbReference type="Pfam" id="PF01032">
    <property type="entry name" value="FecCD"/>
    <property type="match status" value="1"/>
</dbReference>
<feature type="transmembrane region" description="Helical" evidence="9">
    <location>
        <begin position="312"/>
        <end position="333"/>
    </location>
</feature>
<feature type="transmembrane region" description="Helical" evidence="9">
    <location>
        <begin position="38"/>
        <end position="55"/>
    </location>
</feature>
<dbReference type="Proteomes" id="UP000285278">
    <property type="component" value="Unassembled WGS sequence"/>
</dbReference>
<feature type="transmembrane region" description="Helical" evidence="9">
    <location>
        <begin position="90"/>
        <end position="111"/>
    </location>
</feature>
<evidence type="ECO:0000256" key="1">
    <source>
        <dbReference type="ARBA" id="ARBA00004651"/>
    </source>
</evidence>
<proteinExistence type="inferred from homology"/>
<protein>
    <submittedName>
        <fullName evidence="10">Iron ABC transporter permease</fullName>
    </submittedName>
</protein>
<comment type="caution">
    <text evidence="10">The sequence shown here is derived from an EMBL/GenBank/DDBJ whole genome shotgun (WGS) entry which is preliminary data.</text>
</comment>
<comment type="similarity">
    <text evidence="2">Belongs to the binding-protein-dependent transport system permease family. FecCD subfamily.</text>
</comment>
<dbReference type="PANTHER" id="PTHR30472:SF25">
    <property type="entry name" value="ABC TRANSPORTER PERMEASE PROTEIN MJ0876-RELATED"/>
    <property type="match status" value="1"/>
</dbReference>
<dbReference type="InterPro" id="IPR000522">
    <property type="entry name" value="ABC_transptr_permease_BtuC"/>
</dbReference>
<feature type="compositionally biased region" description="Low complexity" evidence="8">
    <location>
        <begin position="8"/>
        <end position="28"/>
    </location>
</feature>
<organism evidence="10 11">
    <name type="scientific">Corynebacterium falsenii</name>
    <dbReference type="NCBI Taxonomy" id="108486"/>
    <lineage>
        <taxon>Bacteria</taxon>
        <taxon>Bacillati</taxon>
        <taxon>Actinomycetota</taxon>
        <taxon>Actinomycetes</taxon>
        <taxon>Mycobacteriales</taxon>
        <taxon>Corynebacteriaceae</taxon>
        <taxon>Corynebacterium</taxon>
    </lineage>
</organism>
<dbReference type="GO" id="GO:0022857">
    <property type="term" value="F:transmembrane transporter activity"/>
    <property type="evidence" value="ECO:0007669"/>
    <property type="project" value="InterPro"/>
</dbReference>
<feature type="transmembrane region" description="Helical" evidence="9">
    <location>
        <begin position="339"/>
        <end position="360"/>
    </location>
</feature>
<feature type="transmembrane region" description="Helical" evidence="9">
    <location>
        <begin position="275"/>
        <end position="300"/>
    </location>
</feature>
<dbReference type="PANTHER" id="PTHR30472">
    <property type="entry name" value="FERRIC ENTEROBACTIN TRANSPORT SYSTEM PERMEASE PROTEIN"/>
    <property type="match status" value="1"/>
</dbReference>
<dbReference type="OrthoDB" id="9782305at2"/>
<evidence type="ECO:0000256" key="3">
    <source>
        <dbReference type="ARBA" id="ARBA00022448"/>
    </source>
</evidence>
<dbReference type="RefSeq" id="WP_119665059.1">
    <property type="nucleotide sequence ID" value="NZ_QXJK01000010.1"/>
</dbReference>